<feature type="transmembrane region" description="Helical" evidence="9">
    <location>
        <begin position="503"/>
        <end position="526"/>
    </location>
</feature>
<comment type="similarity">
    <text evidence="2">Belongs to the major facilitator superfamily. Proton-dependent oligopeptide transporter (POT/PTR) (TC 2.A.17) family.</text>
</comment>
<sequence length="591" mass="65438">MASPSAREERKPLLGQEETLGRPAVSSFEGRRAACAAVLLVEILERAAFFGIVSNLVLYLNSSNFNWSGSQASQASLLFIGASYLLSPIGGWLADAYLGHYWTITCSFLLYLLSACLLPATASQDGQLLLCGDRPAYMVQPSCQRGGIECKQQLPSQYCAPVMYTGLLFLALGISSVKANLTPFGVDQVTDLGRDATRRFFNWFYWSINFGAVISLLVVAYIQQNVGFLIGYAIPAVCLTFALVVFLLAAPSFVTKPATGSQVSIMFRLAFKSSCCGQTLRKMPIKVKGSNFQSGEETGPLSGPRHQGHSQENISNFRALIKILPVMLTLIPYWMVYFQMQSTYYLQGLHLYIPNFFHHSILNNSAHSESVGNTYTFPDAWLLLANVVFLLILVPLKDRVIDPFLAKRKLLPSALKRMAMGMIFGFASVIAAGVLETTRLKYVHNNETISQRIGKDDYNAAPLPIWWQIPQYLLIGISEIFTSIPGLEFAYSEAPKSMQGAIMGLFFFIAGVGSLLGSGLLTLLSVPKNGWMNCPEDYGNINNCQMDNYFFLLAAIQAVTYFLFVWISIRYEQQQQQQQPNSCLLCIGQNS</sequence>
<feature type="region of interest" description="Disordered" evidence="8">
    <location>
        <begin position="290"/>
        <end position="310"/>
    </location>
</feature>
<evidence type="ECO:0000256" key="6">
    <source>
        <dbReference type="ARBA" id="ARBA00022989"/>
    </source>
</evidence>
<dbReference type="CDD" id="cd17348">
    <property type="entry name" value="MFS_SLC15A3_4"/>
    <property type="match status" value="1"/>
</dbReference>
<feature type="transmembrane region" description="Helical" evidence="9">
    <location>
        <begin position="549"/>
        <end position="569"/>
    </location>
</feature>
<keyword evidence="6 9" id="KW-1133">Transmembrane helix</keyword>
<dbReference type="GO" id="GO:0016020">
    <property type="term" value="C:membrane"/>
    <property type="evidence" value="ECO:0007669"/>
    <property type="project" value="UniProtKB-SubCell"/>
</dbReference>
<evidence type="ECO:0000313" key="11">
    <source>
        <dbReference type="RefSeq" id="XP_054828709.1"/>
    </source>
</evidence>
<dbReference type="PANTHER" id="PTHR11654">
    <property type="entry name" value="OLIGOPEPTIDE TRANSPORTER-RELATED"/>
    <property type="match status" value="1"/>
</dbReference>
<dbReference type="CTD" id="51296"/>
<keyword evidence="5" id="KW-0571">Peptide transport</keyword>
<feature type="transmembrane region" description="Helical" evidence="9">
    <location>
        <begin position="72"/>
        <end position="94"/>
    </location>
</feature>
<keyword evidence="7 9" id="KW-0472">Membrane</keyword>
<dbReference type="SUPFAM" id="SSF103473">
    <property type="entry name" value="MFS general substrate transporter"/>
    <property type="match status" value="1"/>
</dbReference>
<name>A0AA97KRX5_EUBMA</name>
<comment type="subcellular location">
    <subcellularLocation>
        <location evidence="1">Membrane</location>
        <topology evidence="1">Multi-pass membrane protein</topology>
    </subcellularLocation>
</comment>
<dbReference type="InterPro" id="IPR036259">
    <property type="entry name" value="MFS_trans_sf"/>
</dbReference>
<feature type="transmembrane region" description="Helical" evidence="9">
    <location>
        <begin position="202"/>
        <end position="222"/>
    </location>
</feature>
<feature type="transmembrane region" description="Helical" evidence="9">
    <location>
        <begin position="472"/>
        <end position="491"/>
    </location>
</feature>
<feature type="transmembrane region" description="Helical" evidence="9">
    <location>
        <begin position="417"/>
        <end position="435"/>
    </location>
</feature>
<organism evidence="10 11">
    <name type="scientific">Eublepharis macularius</name>
    <name type="common">Leopard gecko</name>
    <name type="synonym">Cyrtodactylus macularius</name>
    <dbReference type="NCBI Taxonomy" id="481883"/>
    <lineage>
        <taxon>Eukaryota</taxon>
        <taxon>Metazoa</taxon>
        <taxon>Chordata</taxon>
        <taxon>Craniata</taxon>
        <taxon>Vertebrata</taxon>
        <taxon>Euteleostomi</taxon>
        <taxon>Lepidosauria</taxon>
        <taxon>Squamata</taxon>
        <taxon>Bifurcata</taxon>
        <taxon>Gekkota</taxon>
        <taxon>Eublepharidae</taxon>
        <taxon>Eublepharinae</taxon>
        <taxon>Eublepharis</taxon>
    </lineage>
</organism>
<feature type="transmembrane region" description="Helical" evidence="9">
    <location>
        <begin position="228"/>
        <end position="250"/>
    </location>
</feature>
<dbReference type="Proteomes" id="UP001190640">
    <property type="component" value="Chromosome 2"/>
</dbReference>
<feature type="transmembrane region" description="Helical" evidence="9">
    <location>
        <begin position="36"/>
        <end position="60"/>
    </location>
</feature>
<dbReference type="GO" id="GO:0015833">
    <property type="term" value="P:peptide transport"/>
    <property type="evidence" value="ECO:0007669"/>
    <property type="project" value="UniProtKB-KW"/>
</dbReference>
<keyword evidence="4" id="KW-0813">Transport</keyword>
<evidence type="ECO:0000256" key="2">
    <source>
        <dbReference type="ARBA" id="ARBA00005982"/>
    </source>
</evidence>
<feature type="transmembrane region" description="Helical" evidence="9">
    <location>
        <begin position="380"/>
        <end position="396"/>
    </location>
</feature>
<protein>
    <submittedName>
        <fullName evidence="11">Solute carrier family 15 member 3</fullName>
    </submittedName>
</protein>
<evidence type="ECO:0000256" key="7">
    <source>
        <dbReference type="ARBA" id="ARBA00023136"/>
    </source>
</evidence>
<proteinExistence type="inferred from homology"/>
<dbReference type="AlphaFoldDB" id="A0AA97KRX5"/>
<keyword evidence="5" id="KW-0653">Protein transport</keyword>
<dbReference type="KEGG" id="emc:129325163"/>
<evidence type="ECO:0000313" key="10">
    <source>
        <dbReference type="Proteomes" id="UP001190640"/>
    </source>
</evidence>
<keyword evidence="10" id="KW-1185">Reference proteome</keyword>
<reference evidence="11" key="1">
    <citation type="submission" date="2025-08" db="UniProtKB">
        <authorList>
            <consortium name="RefSeq"/>
        </authorList>
    </citation>
    <scope>IDENTIFICATION</scope>
    <source>
        <tissue evidence="11">Blood</tissue>
    </source>
</reference>
<dbReference type="RefSeq" id="XP_054828709.1">
    <property type="nucleotide sequence ID" value="XM_054972734.1"/>
</dbReference>
<evidence type="ECO:0000256" key="1">
    <source>
        <dbReference type="ARBA" id="ARBA00004141"/>
    </source>
</evidence>
<keyword evidence="3 9" id="KW-0812">Transmembrane</keyword>
<evidence type="ECO:0000256" key="4">
    <source>
        <dbReference type="ARBA" id="ARBA00022847"/>
    </source>
</evidence>
<accession>A0AA97KRX5</accession>
<feature type="transmembrane region" description="Helical" evidence="9">
    <location>
        <begin position="101"/>
        <end position="120"/>
    </location>
</feature>
<dbReference type="Pfam" id="PF00854">
    <property type="entry name" value="PTR2"/>
    <property type="match status" value="1"/>
</dbReference>
<dbReference type="InterPro" id="IPR000109">
    <property type="entry name" value="POT_fam"/>
</dbReference>
<feature type="transmembrane region" description="Helical" evidence="9">
    <location>
        <begin position="162"/>
        <end position="181"/>
    </location>
</feature>
<keyword evidence="4" id="KW-0769">Symport</keyword>
<gene>
    <name evidence="11" type="primary">SLC15A3</name>
</gene>
<evidence type="ECO:0000256" key="5">
    <source>
        <dbReference type="ARBA" id="ARBA00022856"/>
    </source>
</evidence>
<dbReference type="GeneID" id="129325163"/>
<evidence type="ECO:0000256" key="9">
    <source>
        <dbReference type="SAM" id="Phobius"/>
    </source>
</evidence>
<evidence type="ECO:0000256" key="8">
    <source>
        <dbReference type="SAM" id="MobiDB-lite"/>
    </source>
</evidence>
<dbReference type="GO" id="GO:0015293">
    <property type="term" value="F:symporter activity"/>
    <property type="evidence" value="ECO:0007669"/>
    <property type="project" value="UniProtKB-KW"/>
</dbReference>
<feature type="transmembrane region" description="Helical" evidence="9">
    <location>
        <begin position="319"/>
        <end position="337"/>
    </location>
</feature>
<evidence type="ECO:0000256" key="3">
    <source>
        <dbReference type="ARBA" id="ARBA00022692"/>
    </source>
</evidence>
<dbReference type="Gene3D" id="1.20.1250.20">
    <property type="entry name" value="MFS general substrate transporter like domains"/>
    <property type="match status" value="1"/>
</dbReference>